<proteinExistence type="predicted"/>
<dbReference type="Proteomes" id="UP000003704">
    <property type="component" value="Unassembled WGS sequence"/>
</dbReference>
<dbReference type="InterPro" id="IPR002645">
    <property type="entry name" value="STAS_dom"/>
</dbReference>
<dbReference type="EMBL" id="AKGD01000003">
    <property type="protein sequence ID" value="EIT68467.1"/>
    <property type="molecule type" value="Genomic_DNA"/>
</dbReference>
<dbReference type="OrthoDB" id="7068790at2"/>
<dbReference type="RefSeq" id="WP_007186599.1">
    <property type="nucleotide sequence ID" value="NZ_AKGD01000003.1"/>
</dbReference>
<evidence type="ECO:0000313" key="3">
    <source>
        <dbReference type="Proteomes" id="UP000003704"/>
    </source>
</evidence>
<evidence type="ECO:0000313" key="2">
    <source>
        <dbReference type="EMBL" id="EIT68467.1"/>
    </source>
</evidence>
<feature type="domain" description="STAS" evidence="1">
    <location>
        <begin position="2"/>
        <end position="104"/>
    </location>
</feature>
<organism evidence="2 3">
    <name type="scientific">Hydrocarboniphaga effusa AP103</name>
    <dbReference type="NCBI Taxonomy" id="1172194"/>
    <lineage>
        <taxon>Bacteria</taxon>
        <taxon>Pseudomonadati</taxon>
        <taxon>Pseudomonadota</taxon>
        <taxon>Gammaproteobacteria</taxon>
        <taxon>Nevskiales</taxon>
        <taxon>Nevskiaceae</taxon>
        <taxon>Hydrocarboniphaga</taxon>
    </lineage>
</organism>
<reference evidence="2 3" key="1">
    <citation type="journal article" date="2012" name="J. Bacteriol.">
        <title>Genome Sequence of n-Alkane-Degrading Hydrocarboniphaga effusa Strain AP103T (ATCC BAA-332T).</title>
        <authorList>
            <person name="Chang H.K."/>
            <person name="Zylstra G.J."/>
            <person name="Chae J.C."/>
        </authorList>
    </citation>
    <scope>NUCLEOTIDE SEQUENCE [LARGE SCALE GENOMIC DNA]</scope>
    <source>
        <strain evidence="2 3">AP103</strain>
    </source>
</reference>
<gene>
    <name evidence="2" type="ORF">WQQ_36620</name>
</gene>
<dbReference type="STRING" id="1172194.WQQ_36620"/>
<dbReference type="InterPro" id="IPR058548">
    <property type="entry name" value="MlaB-like_STAS"/>
</dbReference>
<dbReference type="AlphaFoldDB" id="I7ZA08"/>
<evidence type="ECO:0000259" key="1">
    <source>
        <dbReference type="PROSITE" id="PS50801"/>
    </source>
</evidence>
<sequence>MSPAKLDTDIGNAVIKLDANLGIEQAAALHETLRQRVDDAELVQFEASELQRIHTAALQLFCLFCRDRRRAGHSVEFLRPSESLRKAAALLGATTLLQLAKAHP</sequence>
<accession>I7ZA08</accession>
<name>I7ZA08_9GAMM</name>
<protein>
    <recommendedName>
        <fullName evidence="1">STAS domain-containing protein</fullName>
    </recommendedName>
</protein>
<comment type="caution">
    <text evidence="2">The sequence shown here is derived from an EMBL/GenBank/DDBJ whole genome shotgun (WGS) entry which is preliminary data.</text>
</comment>
<keyword evidence="3" id="KW-1185">Reference proteome</keyword>
<dbReference type="Pfam" id="PF13466">
    <property type="entry name" value="STAS_2"/>
    <property type="match status" value="1"/>
</dbReference>
<dbReference type="SUPFAM" id="SSF52091">
    <property type="entry name" value="SpoIIaa-like"/>
    <property type="match status" value="1"/>
</dbReference>
<dbReference type="InterPro" id="IPR036513">
    <property type="entry name" value="STAS_dom_sf"/>
</dbReference>
<dbReference type="PROSITE" id="PS50801">
    <property type="entry name" value="STAS"/>
    <property type="match status" value="1"/>
</dbReference>
<dbReference type="Gene3D" id="3.30.750.24">
    <property type="entry name" value="STAS domain"/>
    <property type="match status" value="1"/>
</dbReference>